<sequence length="230" mass="25448">MPKNTRFVAMTDFGPDLQGVFTAFPSPDVSHSLAAAVGAARRQLYISETEKYAHVTYFINGGFPNPIDHEDRELVRSQDVYSYVERPQMMTAEVTRRVLLYLKEKKYTFVCINFPNADMVGHTGNVTAAKKAISFLDDHVSQLVDYALSQNGTAVVTADHGNAEHMIDAKTGEMRTQHTTNSVPCIIIDAGLAKKRVSLKKNGKLSDIAPTLLKLMNIKKPKEMTGTSLI</sequence>
<dbReference type="SUPFAM" id="SSF53649">
    <property type="entry name" value="Alkaline phosphatase-like"/>
    <property type="match status" value="1"/>
</dbReference>
<dbReference type="AlphaFoldDB" id="A0A1F6M8F8"/>
<dbReference type="InterPro" id="IPR005995">
    <property type="entry name" value="Pgm_bpd_ind"/>
</dbReference>
<feature type="domain" description="Metalloenzyme" evidence="1">
    <location>
        <begin position="40"/>
        <end position="220"/>
    </location>
</feature>
<dbReference type="GO" id="GO:0005829">
    <property type="term" value="C:cytosol"/>
    <property type="evidence" value="ECO:0007669"/>
    <property type="project" value="TreeGrafter"/>
</dbReference>
<dbReference type="PANTHER" id="PTHR31637:SF0">
    <property type="entry name" value="2,3-BISPHOSPHOGLYCERATE-INDEPENDENT PHOSPHOGLYCERATE MUTASE"/>
    <property type="match status" value="1"/>
</dbReference>
<dbReference type="InterPro" id="IPR017850">
    <property type="entry name" value="Alkaline_phosphatase_core_sf"/>
</dbReference>
<evidence type="ECO:0000259" key="1">
    <source>
        <dbReference type="Pfam" id="PF01676"/>
    </source>
</evidence>
<dbReference type="EMBL" id="MFQB01000020">
    <property type="protein sequence ID" value="OGH67927.1"/>
    <property type="molecule type" value="Genomic_DNA"/>
</dbReference>
<protein>
    <recommendedName>
        <fullName evidence="1">Metalloenzyme domain-containing protein</fullName>
    </recommendedName>
</protein>
<proteinExistence type="predicted"/>
<accession>A0A1F6M8F8</accession>
<reference evidence="2 3" key="1">
    <citation type="journal article" date="2016" name="Nat. Commun.">
        <title>Thousands of microbial genomes shed light on interconnected biogeochemical processes in an aquifer system.</title>
        <authorList>
            <person name="Anantharaman K."/>
            <person name="Brown C.T."/>
            <person name="Hug L.A."/>
            <person name="Sharon I."/>
            <person name="Castelle C.J."/>
            <person name="Probst A.J."/>
            <person name="Thomas B.C."/>
            <person name="Singh A."/>
            <person name="Wilkins M.J."/>
            <person name="Karaoz U."/>
            <person name="Brodie E.L."/>
            <person name="Williams K.H."/>
            <person name="Hubbard S.S."/>
            <person name="Banfield J.F."/>
        </authorList>
    </citation>
    <scope>NUCLEOTIDE SEQUENCE [LARGE SCALE GENOMIC DNA]</scope>
</reference>
<dbReference type="GO" id="GO:0006007">
    <property type="term" value="P:glucose catabolic process"/>
    <property type="evidence" value="ECO:0007669"/>
    <property type="project" value="InterPro"/>
</dbReference>
<dbReference type="STRING" id="1798680.A3J66_01765"/>
<evidence type="ECO:0000313" key="2">
    <source>
        <dbReference type="EMBL" id="OGH67927.1"/>
    </source>
</evidence>
<dbReference type="PANTHER" id="PTHR31637">
    <property type="entry name" value="2,3-BISPHOSPHOGLYCERATE-INDEPENDENT PHOSPHOGLYCERATE MUTASE"/>
    <property type="match status" value="1"/>
</dbReference>
<comment type="caution">
    <text evidence="2">The sequence shown here is derived from an EMBL/GenBank/DDBJ whole genome shotgun (WGS) entry which is preliminary data.</text>
</comment>
<dbReference type="Proteomes" id="UP000176282">
    <property type="component" value="Unassembled WGS sequence"/>
</dbReference>
<dbReference type="Gene3D" id="3.40.720.10">
    <property type="entry name" value="Alkaline Phosphatase, subunit A"/>
    <property type="match status" value="1"/>
</dbReference>
<dbReference type="GO" id="GO:0004619">
    <property type="term" value="F:phosphoglycerate mutase activity"/>
    <property type="evidence" value="ECO:0007669"/>
    <property type="project" value="InterPro"/>
</dbReference>
<gene>
    <name evidence="2" type="ORF">A3J66_01765</name>
</gene>
<name>A0A1F6M8F8_9BACT</name>
<dbReference type="InterPro" id="IPR006124">
    <property type="entry name" value="Metalloenzyme"/>
</dbReference>
<organism evidence="2 3">
    <name type="scientific">Candidatus Magasanikbacteria bacterium RIFCSPHIGHO2_02_FULL_47_14</name>
    <dbReference type="NCBI Taxonomy" id="1798680"/>
    <lineage>
        <taxon>Bacteria</taxon>
        <taxon>Candidatus Magasanikiibacteriota</taxon>
    </lineage>
</organism>
<dbReference type="Pfam" id="PF01676">
    <property type="entry name" value="Metalloenzyme"/>
    <property type="match status" value="1"/>
</dbReference>
<evidence type="ECO:0000313" key="3">
    <source>
        <dbReference type="Proteomes" id="UP000176282"/>
    </source>
</evidence>
<dbReference type="GO" id="GO:0030145">
    <property type="term" value="F:manganese ion binding"/>
    <property type="evidence" value="ECO:0007669"/>
    <property type="project" value="TreeGrafter"/>
</dbReference>